<keyword evidence="4" id="KW-1185">Reference proteome</keyword>
<evidence type="ECO:0000313" key="3">
    <source>
        <dbReference type="EMBL" id="XAU14646.1"/>
    </source>
</evidence>
<dbReference type="SMART" id="SM00465">
    <property type="entry name" value="GIYc"/>
    <property type="match status" value="1"/>
</dbReference>
<dbReference type="PANTHER" id="PTHR34477:SF1">
    <property type="entry name" value="UPF0213 PROTEIN YHBQ"/>
    <property type="match status" value="1"/>
</dbReference>
<dbReference type="SUPFAM" id="SSF82771">
    <property type="entry name" value="GIY-YIG endonuclease"/>
    <property type="match status" value="1"/>
</dbReference>
<comment type="similarity">
    <text evidence="1">Belongs to the UPF0213 family.</text>
</comment>
<proteinExistence type="inferred from homology"/>
<reference evidence="3 4" key="1">
    <citation type="submission" date="2024-03" db="EMBL/GenBank/DDBJ databases">
        <title>Sulfurimonas sp. HSL3-1.</title>
        <authorList>
            <person name="Wang S."/>
        </authorList>
    </citation>
    <scope>NUCLEOTIDE SEQUENCE [LARGE SCALE GENOMIC DNA]</scope>
    <source>
        <strain evidence="3 4">HSL3-1</strain>
    </source>
</reference>
<accession>A0ABZ3HAD4</accession>
<dbReference type="InterPro" id="IPR035901">
    <property type="entry name" value="GIY-YIG_endonuc_sf"/>
</dbReference>
<dbReference type="PROSITE" id="PS50164">
    <property type="entry name" value="GIY_YIG"/>
    <property type="match status" value="1"/>
</dbReference>
<dbReference type="InterPro" id="IPR000305">
    <property type="entry name" value="GIY-YIG_endonuc"/>
</dbReference>
<gene>
    <name evidence="3" type="ORF">WCY31_10385</name>
</gene>
<sequence>MPYSVYIVQCSDGTYYTGIATDLERRLNEHNHSAKGARYTRARRPVTLVYTERHPDRSSAQKREYVIKQMPRSKKSALIGKS</sequence>
<dbReference type="CDD" id="cd10456">
    <property type="entry name" value="GIY-YIG_UPF0213"/>
    <property type="match status" value="1"/>
</dbReference>
<organism evidence="3 4">
    <name type="scientific">Sulfurimonas diazotrophicus</name>
    <dbReference type="NCBI Taxonomy" id="3131939"/>
    <lineage>
        <taxon>Bacteria</taxon>
        <taxon>Pseudomonadati</taxon>
        <taxon>Campylobacterota</taxon>
        <taxon>Epsilonproteobacteria</taxon>
        <taxon>Campylobacterales</taxon>
        <taxon>Sulfurimonadaceae</taxon>
        <taxon>Sulfurimonas</taxon>
    </lineage>
</organism>
<dbReference type="InterPro" id="IPR050190">
    <property type="entry name" value="UPF0213_domain"/>
</dbReference>
<dbReference type="Pfam" id="PF01541">
    <property type="entry name" value="GIY-YIG"/>
    <property type="match status" value="1"/>
</dbReference>
<dbReference type="Gene3D" id="3.40.1440.10">
    <property type="entry name" value="GIY-YIG endonuclease"/>
    <property type="match status" value="1"/>
</dbReference>
<dbReference type="EMBL" id="CP147920">
    <property type="protein sequence ID" value="XAU14646.1"/>
    <property type="molecule type" value="Genomic_DNA"/>
</dbReference>
<evidence type="ECO:0000313" key="4">
    <source>
        <dbReference type="Proteomes" id="UP001447842"/>
    </source>
</evidence>
<evidence type="ECO:0000259" key="2">
    <source>
        <dbReference type="PROSITE" id="PS50164"/>
    </source>
</evidence>
<dbReference type="RefSeq" id="WP_345972319.1">
    <property type="nucleotide sequence ID" value="NZ_CP147920.1"/>
</dbReference>
<dbReference type="Proteomes" id="UP001447842">
    <property type="component" value="Chromosome"/>
</dbReference>
<protein>
    <submittedName>
        <fullName evidence="3">GIY-YIG nuclease family protein</fullName>
    </submittedName>
</protein>
<evidence type="ECO:0000256" key="1">
    <source>
        <dbReference type="ARBA" id="ARBA00007435"/>
    </source>
</evidence>
<feature type="domain" description="GIY-YIG" evidence="2">
    <location>
        <begin position="1"/>
        <end position="77"/>
    </location>
</feature>
<name>A0ABZ3HAD4_9BACT</name>
<dbReference type="PANTHER" id="PTHR34477">
    <property type="entry name" value="UPF0213 PROTEIN YHBQ"/>
    <property type="match status" value="1"/>
</dbReference>